<sequence length="619" mass="69699">MPRRSHTPAIERPEVIRVLVESRALPRKAVKELSLTNKTIFRLLYQEKRRFKIKNLTFFKDRRSPLWTAINADLPEKLAKALELGEFDTDTTSPIGRVFHANNGRGIQLLLGLCINKGANHCFDFLLKWVDNPARPFNYNRMWLYQTAKLVAQEEGRLECLIQLLDNDKEGFFPSPKALYLALLRQVRSPSAVSWLARRLPRDTDYLPTLVAQCSVKYMQPALLEAFIQRIPTARLSAVVPSAWKRGVSATALSAAASVLHLPVVDLLVRRGAYMYPRALAETSENIPNTFAAAVSHPFPRINSPSPGYAPNNANQTDKTDTPSNLAIVKWHNLTQYHAASMRTILRILIDRARFEATVTGHPASTIPTAINVAALTFIHTLRAFLLSNLPLLIAQHPGGTDPEAAAEFHAGLVRPAPAGRRTVWSWFAPEYELDHADGGADETALPLTWRPNLTWQHAMWMRDRLLDLDERQQLVQPGAVGLVPYLEAIWEMLATSSSVGEYAALYLKVEAVRGGGGAEEGSDGEERDEERYYEEGGWETSAGLWELLVAEERVTVVEKKGEPRESWFREIKRWSVHEDSDYTSSEEEEEVVEEEEENTEVQNSESVTDAEEEALLKF</sequence>
<protein>
    <submittedName>
        <fullName evidence="2">Uncharacterized protein</fullName>
    </submittedName>
</protein>
<name>A0AAD4EVY3_9PEZI</name>
<dbReference type="Proteomes" id="UP001197093">
    <property type="component" value="Unassembled WGS sequence"/>
</dbReference>
<comment type="caution">
    <text evidence="2">The sequence shown here is derived from an EMBL/GenBank/DDBJ whole genome shotgun (WGS) entry which is preliminary data.</text>
</comment>
<evidence type="ECO:0000256" key="1">
    <source>
        <dbReference type="SAM" id="MobiDB-lite"/>
    </source>
</evidence>
<evidence type="ECO:0000313" key="2">
    <source>
        <dbReference type="EMBL" id="KAG7288309.1"/>
    </source>
</evidence>
<evidence type="ECO:0000313" key="3">
    <source>
        <dbReference type="Proteomes" id="UP001197093"/>
    </source>
</evidence>
<reference evidence="2" key="1">
    <citation type="submission" date="2023-02" db="EMBL/GenBank/DDBJ databases">
        <authorList>
            <person name="Palmer J.M."/>
        </authorList>
    </citation>
    <scope>NUCLEOTIDE SEQUENCE</scope>
    <source>
        <strain evidence="2">FW57</strain>
    </source>
</reference>
<proteinExistence type="predicted"/>
<feature type="region of interest" description="Disordered" evidence="1">
    <location>
        <begin position="579"/>
        <end position="619"/>
    </location>
</feature>
<keyword evidence="3" id="KW-1185">Reference proteome</keyword>
<gene>
    <name evidence="2" type="ORF">NEMBOFW57_007840</name>
</gene>
<feature type="compositionally biased region" description="Acidic residues" evidence="1">
    <location>
        <begin position="585"/>
        <end position="600"/>
    </location>
</feature>
<dbReference type="EMBL" id="JAHCVI010000003">
    <property type="protein sequence ID" value="KAG7288309.1"/>
    <property type="molecule type" value="Genomic_DNA"/>
</dbReference>
<accession>A0AAD4EVY3</accession>
<organism evidence="2 3">
    <name type="scientific">Staphylotrichum longicolle</name>
    <dbReference type="NCBI Taxonomy" id="669026"/>
    <lineage>
        <taxon>Eukaryota</taxon>
        <taxon>Fungi</taxon>
        <taxon>Dikarya</taxon>
        <taxon>Ascomycota</taxon>
        <taxon>Pezizomycotina</taxon>
        <taxon>Sordariomycetes</taxon>
        <taxon>Sordariomycetidae</taxon>
        <taxon>Sordariales</taxon>
        <taxon>Chaetomiaceae</taxon>
        <taxon>Staphylotrichum</taxon>
    </lineage>
</organism>
<feature type="compositionally biased region" description="Acidic residues" evidence="1">
    <location>
        <begin position="609"/>
        <end position="619"/>
    </location>
</feature>
<dbReference type="AlphaFoldDB" id="A0AAD4EVY3"/>